<dbReference type="InterPro" id="IPR050438">
    <property type="entry name" value="LMW_PTPase"/>
</dbReference>
<evidence type="ECO:0000259" key="5">
    <source>
        <dbReference type="SMART" id="SM00226"/>
    </source>
</evidence>
<dbReference type="SMART" id="SM00226">
    <property type="entry name" value="LMWPc"/>
    <property type="match status" value="1"/>
</dbReference>
<gene>
    <name evidence="6" type="ORF">AVL63_08965</name>
</gene>
<name>A0A0W8IKJ6_9MICC</name>
<dbReference type="PRINTS" id="PR00719">
    <property type="entry name" value="LMWPTPASE"/>
</dbReference>
<proteinExistence type="inferred from homology"/>
<keyword evidence="7" id="KW-1185">Reference proteome</keyword>
<reference evidence="7" key="1">
    <citation type="submission" date="2015-12" db="EMBL/GenBank/DDBJ databases">
        <authorList>
            <person name="Nair G.R."/>
            <person name="Kaur G."/>
            <person name="Mayilraj S."/>
        </authorList>
    </citation>
    <scope>NUCLEOTIDE SEQUENCE [LARGE SCALE GENOMIC DNA]</scope>
    <source>
        <strain evidence="7">CD08_7</strain>
    </source>
</reference>
<dbReference type="Gene3D" id="3.40.50.2300">
    <property type="match status" value="1"/>
</dbReference>
<accession>A0A0W8IKJ6</accession>
<protein>
    <recommendedName>
        <fullName evidence="5">Phosphotyrosine protein phosphatase I domain-containing protein</fullName>
    </recommendedName>
</protein>
<evidence type="ECO:0000256" key="1">
    <source>
        <dbReference type="ARBA" id="ARBA00011063"/>
    </source>
</evidence>
<dbReference type="InterPro" id="IPR023485">
    <property type="entry name" value="Ptyr_pPase"/>
</dbReference>
<dbReference type="InterPro" id="IPR017867">
    <property type="entry name" value="Tyr_phospatase_low_mol_wt"/>
</dbReference>
<comment type="similarity">
    <text evidence="1">Belongs to the low molecular weight phosphotyrosine protein phosphatase family.</text>
</comment>
<dbReference type="STRING" id="317018.AVL63_08965"/>
<keyword evidence="3" id="KW-0904">Protein phosphatase</keyword>
<dbReference type="InterPro" id="IPR036196">
    <property type="entry name" value="Ptyr_pPase_sf"/>
</dbReference>
<dbReference type="Proteomes" id="UP000054023">
    <property type="component" value="Unassembled WGS sequence"/>
</dbReference>
<feature type="active site" description="Nucleophile" evidence="4">
    <location>
        <position position="14"/>
    </location>
</feature>
<sequence>MEDMTETYTLLAVCTGNICRSPAMDRLLAHVFASEDGIEVRSAGTQAHVGDDMEPQMKHRLLDYGAVTEDFVAEQLSPEMIHGSELVLTATRGHVRDILTDVPESEPKVFTLREFARLLDSLEPAALTEAMASSETTAQKLAALLPLVAGQRDHAATSTAQDDVVDPYLMPDEVFDESFAQVRGPIETLRDALQR</sequence>
<feature type="active site" evidence="4">
    <location>
        <position position="20"/>
    </location>
</feature>
<evidence type="ECO:0000256" key="3">
    <source>
        <dbReference type="ARBA" id="ARBA00022912"/>
    </source>
</evidence>
<evidence type="ECO:0000256" key="2">
    <source>
        <dbReference type="ARBA" id="ARBA00022801"/>
    </source>
</evidence>
<dbReference type="AlphaFoldDB" id="A0A0W8IKJ6"/>
<feature type="domain" description="Phosphotyrosine protein phosphatase I" evidence="5">
    <location>
        <begin position="8"/>
        <end position="144"/>
    </location>
</feature>
<organism evidence="6 7">
    <name type="scientific">Nesterenkonia jeotgali</name>
    <dbReference type="NCBI Taxonomy" id="317018"/>
    <lineage>
        <taxon>Bacteria</taxon>
        <taxon>Bacillati</taxon>
        <taxon>Actinomycetota</taxon>
        <taxon>Actinomycetes</taxon>
        <taxon>Micrococcales</taxon>
        <taxon>Micrococcaceae</taxon>
        <taxon>Nesterenkonia</taxon>
    </lineage>
</organism>
<dbReference type="SUPFAM" id="SSF52788">
    <property type="entry name" value="Phosphotyrosine protein phosphatases I"/>
    <property type="match status" value="1"/>
</dbReference>
<comment type="caution">
    <text evidence="6">The sequence shown here is derived from an EMBL/GenBank/DDBJ whole genome shotgun (WGS) entry which is preliminary data.</text>
</comment>
<evidence type="ECO:0000256" key="4">
    <source>
        <dbReference type="PIRSR" id="PIRSR617867-1"/>
    </source>
</evidence>
<evidence type="ECO:0000313" key="6">
    <source>
        <dbReference type="EMBL" id="KUG60489.1"/>
    </source>
</evidence>
<dbReference type="PANTHER" id="PTHR11717">
    <property type="entry name" value="LOW MOLECULAR WEIGHT PROTEIN TYROSINE PHOSPHATASE"/>
    <property type="match status" value="1"/>
</dbReference>
<dbReference type="Pfam" id="PF01451">
    <property type="entry name" value="LMWPc"/>
    <property type="match status" value="1"/>
</dbReference>
<dbReference type="PANTHER" id="PTHR11717:SF31">
    <property type="entry name" value="LOW MOLECULAR WEIGHT PROTEIN-TYROSINE-PHOSPHATASE ETP-RELATED"/>
    <property type="match status" value="1"/>
</dbReference>
<evidence type="ECO:0000313" key="7">
    <source>
        <dbReference type="Proteomes" id="UP000054023"/>
    </source>
</evidence>
<dbReference type="GO" id="GO:0004725">
    <property type="term" value="F:protein tyrosine phosphatase activity"/>
    <property type="evidence" value="ECO:0007669"/>
    <property type="project" value="InterPro"/>
</dbReference>
<dbReference type="EMBL" id="LQBM01000001">
    <property type="protein sequence ID" value="KUG60489.1"/>
    <property type="molecule type" value="Genomic_DNA"/>
</dbReference>
<keyword evidence="2" id="KW-0378">Hydrolase</keyword>